<dbReference type="InterPro" id="IPR007792">
    <property type="entry name" value="T4SS_VirB3/TrbD/AvhB"/>
</dbReference>
<keyword evidence="4 5" id="KW-0472">Membrane</keyword>
<organism evidence="6 7">
    <name type="scientific">Alterisphingorhabdus coralli</name>
    <dbReference type="NCBI Taxonomy" id="3071408"/>
    <lineage>
        <taxon>Bacteria</taxon>
        <taxon>Pseudomonadati</taxon>
        <taxon>Pseudomonadota</taxon>
        <taxon>Alphaproteobacteria</taxon>
        <taxon>Sphingomonadales</taxon>
        <taxon>Sphingomonadaceae</taxon>
        <taxon>Alterisphingorhabdus (ex Yan et al. 2024)</taxon>
    </lineage>
</organism>
<comment type="subcellular location">
    <subcellularLocation>
        <location evidence="1">Membrane</location>
    </subcellularLocation>
</comment>
<proteinExistence type="predicted"/>
<evidence type="ECO:0000256" key="1">
    <source>
        <dbReference type="ARBA" id="ARBA00004370"/>
    </source>
</evidence>
<keyword evidence="6" id="KW-0614">Plasmid</keyword>
<evidence type="ECO:0000256" key="5">
    <source>
        <dbReference type="SAM" id="Phobius"/>
    </source>
</evidence>
<dbReference type="AlphaFoldDB" id="A0AA97I226"/>
<geneLocation type="plasmid" evidence="6 7">
    <name>unnamed</name>
</geneLocation>
<evidence type="ECO:0000313" key="6">
    <source>
        <dbReference type="EMBL" id="WOE76742.1"/>
    </source>
</evidence>
<reference evidence="6 7" key="1">
    <citation type="submission" date="2023-10" db="EMBL/GenBank/DDBJ databases">
        <title>Complete genome sequence of a Sphingomonadaceae bacterium.</title>
        <authorList>
            <person name="Yan C."/>
        </authorList>
    </citation>
    <scope>NUCLEOTIDE SEQUENCE [LARGE SCALE GENOMIC DNA]</scope>
    <source>
        <strain evidence="6 7">SCSIO 66989</strain>
        <plasmid evidence="6 7">unnamed</plasmid>
    </source>
</reference>
<accession>A0AA97I226</accession>
<evidence type="ECO:0000256" key="2">
    <source>
        <dbReference type="ARBA" id="ARBA00022692"/>
    </source>
</evidence>
<dbReference type="Proteomes" id="UP001302429">
    <property type="component" value="Plasmid unnamed"/>
</dbReference>
<dbReference type="EMBL" id="CP136595">
    <property type="protein sequence ID" value="WOE76742.1"/>
    <property type="molecule type" value="Genomic_DNA"/>
</dbReference>
<gene>
    <name evidence="6" type="ORF">RB602_15260</name>
</gene>
<dbReference type="RefSeq" id="WP_317084693.1">
    <property type="nucleotide sequence ID" value="NZ_CP136595.1"/>
</dbReference>
<evidence type="ECO:0000256" key="4">
    <source>
        <dbReference type="ARBA" id="ARBA00023136"/>
    </source>
</evidence>
<keyword evidence="7" id="KW-1185">Reference proteome</keyword>
<evidence type="ECO:0000313" key="7">
    <source>
        <dbReference type="Proteomes" id="UP001302429"/>
    </source>
</evidence>
<keyword evidence="3 5" id="KW-1133">Transmembrane helix</keyword>
<dbReference type="Pfam" id="PF05101">
    <property type="entry name" value="VirB3"/>
    <property type="match status" value="1"/>
</dbReference>
<protein>
    <submittedName>
        <fullName evidence="6">VirB3 family type IV secretion system protein</fullName>
    </submittedName>
</protein>
<evidence type="ECO:0000256" key="3">
    <source>
        <dbReference type="ARBA" id="ARBA00022989"/>
    </source>
</evidence>
<feature type="transmembrane region" description="Helical" evidence="5">
    <location>
        <begin position="30"/>
        <end position="57"/>
    </location>
</feature>
<dbReference type="KEGG" id="acoa:RB602_15260"/>
<sequence length="110" mass="12121">MDDELSADTLYLALTRPALFLGVPLDAAMFIFPVAVLCLIWTGNPLIALAIGGALYFTARLITRRDYNQFRVLSLYLQTAVGNANKGYWKGSSYGPLASPMMKRKGFLNV</sequence>
<dbReference type="GO" id="GO:0016020">
    <property type="term" value="C:membrane"/>
    <property type="evidence" value="ECO:0007669"/>
    <property type="project" value="UniProtKB-SubCell"/>
</dbReference>
<keyword evidence="2 5" id="KW-0812">Transmembrane</keyword>
<name>A0AA97I226_9SPHN</name>